<protein>
    <recommendedName>
        <fullName evidence="4">Aerotolerance regulator N-terminal domain-containing protein</fullName>
    </recommendedName>
</protein>
<dbReference type="Proteomes" id="UP000253934">
    <property type="component" value="Unassembled WGS sequence"/>
</dbReference>
<evidence type="ECO:0000256" key="1">
    <source>
        <dbReference type="SAM" id="Phobius"/>
    </source>
</evidence>
<evidence type="ECO:0000313" key="2">
    <source>
        <dbReference type="EMBL" id="RDB36768.1"/>
    </source>
</evidence>
<sequence length="867" mass="100607">MSIIIISSLISLITIGILFFRPKSPKKRKIPSWFLGKNYKKFIQNRLLFTKPPIVLIIVILLITLLFGICYYPRTEKNIAMLSNKIALIWIDPSLQAKLSRLNSNFSAEEEANKIFNLGFESYGLKNLFTVEDGKITIKYNIEFLKTKQDYINFFNDAQNSPVSPFLQSIHLEKLEKQFLDFKLFQNKKLTIIAFSDSNSESLQGLFSLKKFFNKGLLFKSSIFIDNNENEKEIIPNELFSLWNEKSNSSSDFSFFNNKNSLIPDNSRPHFFIKNFDFEEEKYNLLKIKETEKILPLFIGCSDSYPSPIELDSFSSLRVLVSFFSNNFIEKICEKQTENSINKKNIWKYRNSTVWVVPNNENINSAMSNDLTFWIPEGFDLNFDTLVYTAGHFFDQQNIDKSIIQLDNGSMPITLHLSAPPPASELGIQFPGDTRIYKSYFKPLIKAHDGTILAWKASSLPIFFLRTGTASPNSELGKSSTWTNFWFEVSKSLKNSNLAFSQLEIHDINKLQEKLEESEFTSNTVISDILDLNTLNFKPTNYFTLGLYKTNNPEKWYFIKNSDSEKNSTYISKDEFFNFFSTDSEISNTSNYNNIESSYFKLLSATLGIILLLFLWKKDKKILKKIAILLILFQYDNNIYAQNFESFNFPFTSLNNHKIHSNENNNINFRIAWCDKILPENIEKNYLNLRNILLKRGTIHLPKNLLLNSCIPGLSEIWWTDNISLINKNSLEKHLSNGGIFIIEGQKNFPQFLNSLNNPNTGLEWEFPNKRGMFYRSFYLLQSIDGCFKDNTRILMLKKKINAQAPFGIVTEARFISNGNDCFLENNDYKIRSFINIIYALLTTDYKEDQMQLPEILNRIRNLGLEP</sequence>
<accession>A0A369KSP7</accession>
<dbReference type="AlphaFoldDB" id="A0A369KSP7"/>
<dbReference type="EMBL" id="QOVW01000028">
    <property type="protein sequence ID" value="RDB36768.1"/>
    <property type="molecule type" value="Genomic_DNA"/>
</dbReference>
<evidence type="ECO:0000313" key="3">
    <source>
        <dbReference type="Proteomes" id="UP000253934"/>
    </source>
</evidence>
<comment type="caution">
    <text evidence="2">The sequence shown here is derived from an EMBL/GenBank/DDBJ whole genome shotgun (WGS) entry which is preliminary data.</text>
</comment>
<proteinExistence type="predicted"/>
<feature type="transmembrane region" description="Helical" evidence="1">
    <location>
        <begin position="6"/>
        <end position="22"/>
    </location>
</feature>
<evidence type="ECO:0008006" key="4">
    <source>
        <dbReference type="Google" id="ProtNLM"/>
    </source>
</evidence>
<keyword evidence="1" id="KW-0472">Membrane</keyword>
<reference evidence="2" key="1">
    <citation type="submission" date="2018-04" db="EMBL/GenBank/DDBJ databases">
        <title>Draft genome sequence of the Candidatus Spirobacillus cienkowskii, a pathogen of freshwater Daphnia species, reconstructed from hemolymph metagenomic reads.</title>
        <authorList>
            <person name="Bresciani L."/>
            <person name="Lemos L.N."/>
            <person name="Wale N."/>
            <person name="Lin J.Y."/>
            <person name="Fernandes G.R."/>
            <person name="Duffy M.A."/>
            <person name="Rodrigues J.M."/>
        </authorList>
    </citation>
    <scope>NUCLEOTIDE SEQUENCE [LARGE SCALE GENOMIC DNA]</scope>
    <source>
        <strain evidence="2">Binning01</strain>
    </source>
</reference>
<keyword evidence="3" id="KW-1185">Reference proteome</keyword>
<keyword evidence="1" id="KW-1133">Transmembrane helix</keyword>
<feature type="transmembrane region" description="Helical" evidence="1">
    <location>
        <begin position="54"/>
        <end position="74"/>
    </location>
</feature>
<name>A0A369KSP7_9BACT</name>
<organism evidence="2 3">
    <name type="scientific">Spirobacillus cienkowskii</name>
    <dbReference type="NCBI Taxonomy" id="495820"/>
    <lineage>
        <taxon>Bacteria</taxon>
        <taxon>Pseudomonadati</taxon>
        <taxon>Bdellovibrionota</taxon>
        <taxon>Oligoflexia</taxon>
        <taxon>Silvanigrellales</taxon>
        <taxon>Spirobacillus</taxon>
    </lineage>
</organism>
<gene>
    <name evidence="2" type="ORF">DCC88_03390</name>
</gene>
<keyword evidence="1" id="KW-0812">Transmembrane</keyword>